<feature type="binding site" evidence="7">
    <location>
        <position position="276"/>
    </location>
    <ligand>
        <name>UDP</name>
        <dbReference type="ChEBI" id="CHEBI:58223"/>
        <label>1</label>
    </ligand>
</feature>
<feature type="binding site" evidence="7">
    <location>
        <position position="108"/>
    </location>
    <ligand>
        <name>L-erythro-7,8-dihydrobiopterin</name>
        <dbReference type="ChEBI" id="CHEBI:43029"/>
        <label>1</label>
    </ligand>
</feature>
<dbReference type="Gene3D" id="3.40.50.2000">
    <property type="entry name" value="Glycogen Phosphorylase B"/>
    <property type="match status" value="2"/>
</dbReference>
<dbReference type="SMR" id="Q31LX1"/>
<dbReference type="PaxDb" id="1140-Synpcc7942_1918"/>
<feature type="binding site" evidence="6">
    <location>
        <position position="276"/>
    </location>
    <ligand>
        <name>UDP</name>
        <dbReference type="ChEBI" id="CHEBI:58223"/>
        <label>2</label>
    </ligand>
</feature>
<feature type="binding site" evidence="7">
    <location>
        <position position="23"/>
    </location>
    <ligand>
        <name>UDP</name>
        <dbReference type="ChEBI" id="CHEBI:58223"/>
        <label>1</label>
    </ligand>
</feature>
<feature type="binding site" evidence="5">
    <location>
        <position position="11"/>
    </location>
    <ligand>
        <name>L-erythro-7,8-dihydrobiopterin</name>
        <dbReference type="ChEBI" id="CHEBI:43029"/>
        <label>2</label>
    </ligand>
</feature>
<feature type="binding site" evidence="6">
    <location>
        <position position="244"/>
    </location>
    <ligand>
        <name>UDP</name>
        <dbReference type="ChEBI" id="CHEBI:58223"/>
        <label>2</label>
    </ligand>
</feature>
<feature type="binding site" evidence="5">
    <location>
        <position position="68"/>
    </location>
    <ligand>
        <name>L-erythro-7,8-dihydrobiopterin</name>
        <dbReference type="ChEBI" id="CHEBI:43029"/>
        <label>2</label>
    </ligand>
</feature>
<protein>
    <submittedName>
        <fullName evidence="2">UDP-glucose:tetrahydrobiopterin glucosyltransferase</fullName>
    </submittedName>
</protein>
<feature type="binding site" evidence="5">
    <location>
        <position position="127"/>
    </location>
    <ligand>
        <name>L-erythro-7,8-dihydrobiopterin</name>
        <dbReference type="ChEBI" id="CHEBI:43029"/>
        <label>2</label>
    </ligand>
</feature>
<feature type="domain" description="Glycosyl transferase family 1" evidence="1">
    <location>
        <begin position="183"/>
        <end position="324"/>
    </location>
</feature>
<feature type="binding site" evidence="7">
    <location>
        <position position="11"/>
    </location>
    <ligand>
        <name>L-erythro-7,8-dihydrobiopterin</name>
        <dbReference type="ChEBI" id="CHEBI:43029"/>
        <label>1</label>
    </ligand>
</feature>
<name>Q31LX1_SYNE7</name>
<feature type="binding site" evidence="6">
    <location>
        <position position="194"/>
    </location>
    <ligand>
        <name>UDP</name>
        <dbReference type="ChEBI" id="CHEBI:58223"/>
        <label>2</label>
    </ligand>
</feature>
<evidence type="ECO:0007829" key="6">
    <source>
        <dbReference type="PDB" id="5ZES"/>
    </source>
</evidence>
<accession>Q31LX1</accession>
<feature type="binding site" evidence="6">
    <location>
        <position position="245"/>
    </location>
    <ligand>
        <name>UDP</name>
        <dbReference type="ChEBI" id="CHEBI:58223"/>
        <label>2</label>
    </ligand>
</feature>
<feature type="binding site" evidence="7">
    <location>
        <position position="273"/>
    </location>
    <ligand>
        <name>UDP</name>
        <dbReference type="ChEBI" id="CHEBI:58223"/>
        <label>1</label>
    </ligand>
</feature>
<dbReference type="EMBL" id="CP000100">
    <property type="protein sequence ID" value="ABB57948.1"/>
    <property type="molecule type" value="Genomic_DNA"/>
</dbReference>
<dbReference type="STRING" id="1140.Synpcc7942_1918"/>
<evidence type="ECO:0007829" key="5">
    <source>
        <dbReference type="PDB" id="5ZER"/>
    </source>
</evidence>
<dbReference type="Pfam" id="PF00534">
    <property type="entry name" value="Glycos_transf_1"/>
    <property type="match status" value="1"/>
</dbReference>
<dbReference type="KEGG" id="syf:Synpcc7942_1918"/>
<feature type="binding site" evidence="7">
    <location>
        <position position="199"/>
    </location>
    <ligand>
        <name>UDP</name>
        <dbReference type="ChEBI" id="CHEBI:58223"/>
        <label>1</label>
    </ligand>
</feature>
<dbReference type="GO" id="GO:0016757">
    <property type="term" value="F:glycosyltransferase activity"/>
    <property type="evidence" value="ECO:0007669"/>
    <property type="project" value="InterPro"/>
</dbReference>
<dbReference type="PDB" id="5ZES">
    <property type="method" value="X-ray"/>
    <property type="resolution" value="2.03 A"/>
    <property type="chains" value="A/B=2-354"/>
</dbReference>
<evidence type="ECO:0007829" key="4">
    <source>
        <dbReference type="PDB" id="5ZE7"/>
    </source>
</evidence>
<proteinExistence type="evidence at protein level"/>
<reference evidence="4" key="2">
    <citation type="submission" date="2018-02" db="PDB data bank">
        <title>UDP Glucose alpha tetrahydrobiopterin glycosyltransferase from Synechococcus species PCC 7942 - apo form.</title>
        <authorList>
            <person name="Killivalavan A."/>
            <person name="Lee K.H."/>
        </authorList>
    </citation>
    <scope>X-RAY CRYSTALLOGRAPHY (1.99 ANGSTROMS) OF 2-354</scope>
</reference>
<feature type="binding site" evidence="5">
    <location>
        <position position="66"/>
    </location>
    <ligand>
        <name>L-erythro-7,8-dihydrobiopterin</name>
        <dbReference type="ChEBI" id="CHEBI:43029"/>
        <label>2</label>
    </ligand>
</feature>
<organism evidence="2 3">
    <name type="scientific">Synechococcus elongatus (strain ATCC 33912 / PCC 7942 / FACHB-805)</name>
    <name type="common">Anacystis nidulans R2</name>
    <dbReference type="NCBI Taxonomy" id="1140"/>
    <lineage>
        <taxon>Bacteria</taxon>
        <taxon>Bacillati</taxon>
        <taxon>Cyanobacteriota</taxon>
        <taxon>Cyanophyceae</taxon>
        <taxon>Synechococcales</taxon>
        <taxon>Synechococcaceae</taxon>
        <taxon>Synechococcus</taxon>
    </lineage>
</organism>
<dbReference type="PANTHER" id="PTHR45947:SF3">
    <property type="entry name" value="SULFOQUINOVOSYL TRANSFERASE SQD2"/>
    <property type="match status" value="1"/>
</dbReference>
<dbReference type="OrthoDB" id="9795068at2"/>
<feature type="binding site" evidence="7">
    <location>
        <position position="244"/>
    </location>
    <ligand>
        <name>UDP</name>
        <dbReference type="ChEBI" id="CHEBI:58223"/>
        <label>1</label>
    </ligand>
</feature>
<dbReference type="GO" id="GO:0000166">
    <property type="term" value="F:nucleotide binding"/>
    <property type="evidence" value="ECO:0007669"/>
    <property type="project" value="UniProtKB-KW"/>
</dbReference>
<dbReference type="PDBsum" id="5ZFK"/>
<feature type="binding site" evidence="7">
    <location>
        <position position="21"/>
    </location>
    <ligand>
        <name>L-erythro-7,8-dihydrobiopterin</name>
        <dbReference type="ChEBI" id="CHEBI:43029"/>
        <label>1</label>
    </ligand>
</feature>
<feature type="binding site" evidence="6">
    <location>
        <position position="23"/>
    </location>
    <ligand>
        <name>UDP</name>
        <dbReference type="ChEBI" id="CHEBI:58223"/>
        <label>2</label>
    </ligand>
</feature>
<dbReference type="AlphaFoldDB" id="Q31LX1"/>
<feature type="binding site" evidence="6">
    <location>
        <position position="269"/>
    </location>
    <ligand>
        <name>UDP</name>
        <dbReference type="ChEBI" id="CHEBI:58223"/>
        <label>2</label>
    </ligand>
</feature>
<dbReference type="eggNOG" id="COG0438">
    <property type="taxonomic scope" value="Bacteria"/>
</dbReference>
<dbReference type="PDB" id="5ZE7">
    <property type="method" value="X-ray"/>
    <property type="resolution" value="1.99 A"/>
    <property type="chains" value="A/B=2-354"/>
</dbReference>
<dbReference type="PDBsum" id="5ZER"/>
<dbReference type="CDD" id="cd03802">
    <property type="entry name" value="GT4_AviGT4-like"/>
    <property type="match status" value="1"/>
</dbReference>
<evidence type="ECO:0007829" key="7">
    <source>
        <dbReference type="PDB" id="5ZFK"/>
    </source>
</evidence>
<dbReference type="PDB" id="5ZFK">
    <property type="method" value="X-ray"/>
    <property type="resolution" value="1.75 A"/>
    <property type="chains" value="A=2-355, B=2-354"/>
</dbReference>
<feature type="binding site" evidence="7">
    <location>
        <position position="272"/>
    </location>
    <ligand>
        <name>UDP</name>
        <dbReference type="ChEBI" id="CHEBI:58223"/>
        <label>1</label>
    </ligand>
</feature>
<feature type="binding site" evidence="7">
    <location>
        <position position="24"/>
    </location>
    <ligand>
        <name>L-erythro-7,8-dihydrobiopterin</name>
        <dbReference type="ChEBI" id="CHEBI:43029"/>
        <label>1</label>
    </ligand>
</feature>
<feature type="binding site" evidence="5">
    <location>
        <position position="21"/>
    </location>
    <ligand>
        <name>L-erythro-7,8-dihydrobiopterin</name>
        <dbReference type="ChEBI" id="CHEBI:43029"/>
        <label>2</label>
    </ligand>
</feature>
<evidence type="ECO:0000259" key="1">
    <source>
        <dbReference type="Pfam" id="PF00534"/>
    </source>
</evidence>
<dbReference type="BioCyc" id="MetaCyc:MONOMER-13999"/>
<reference evidence="3" key="1">
    <citation type="submission" date="2005-08" db="EMBL/GenBank/DDBJ databases">
        <title>Complete sequence of chromosome 1 of Synechococcus elongatus PCC 7942.</title>
        <authorList>
            <consortium name="US DOE Joint Genome Institute"/>
            <person name="Copeland A."/>
            <person name="Lucas S."/>
            <person name="Lapidus A."/>
            <person name="Barry K."/>
            <person name="Detter J.C."/>
            <person name="Glavina T."/>
            <person name="Hammon N."/>
            <person name="Israni S."/>
            <person name="Pitluck S."/>
            <person name="Schmutz J."/>
            <person name="Larimer F."/>
            <person name="Land M."/>
            <person name="Kyrpides N."/>
            <person name="Lykidis A."/>
            <person name="Richardson P."/>
        </authorList>
    </citation>
    <scope>NUCLEOTIDE SEQUENCE [LARGE SCALE GENOMIC DNA]</scope>
    <source>
        <strain evidence="3">ATCC 33912 / PCC 7942 / FACHB-805</strain>
    </source>
</reference>
<dbReference type="SUPFAM" id="SSF53756">
    <property type="entry name" value="UDP-Glycosyltransferase/glycogen phosphorylase"/>
    <property type="match status" value="1"/>
</dbReference>
<feature type="binding site" evidence="5">
    <location>
        <position position="108"/>
    </location>
    <ligand>
        <name>L-erythro-7,8-dihydrobiopterin</name>
        <dbReference type="ChEBI" id="CHEBI:43029"/>
        <label>2</label>
    </ligand>
</feature>
<dbReference type="Proteomes" id="UP000889800">
    <property type="component" value="Chromosome"/>
</dbReference>
<reference evidence="7" key="5">
    <citation type="submission" date="2018-03" db="PDB data bank">
        <title>UDP Glucose alpha tetrahydrobiopterin glycosyltransferase from Synechococcus species PCC 7942 - apo form.</title>
        <authorList>
            <person name="Killivalavan A."/>
            <person name="Lee K.H."/>
        </authorList>
    </citation>
    <scope>X-RAY CRYSTALLOGRAPHY (1.75 ANGSTROMS) OF 2-355 AND 2-354 IN COMPLEX WITH L-ERYTHRO-7,8-DIHYDROBIOPTERIN AND UDP</scope>
</reference>
<feature type="binding site" evidence="5">
    <location>
        <position position="107"/>
    </location>
    <ligand>
        <name>L-erythro-7,8-dihydrobiopterin</name>
        <dbReference type="ChEBI" id="CHEBI:43029"/>
        <label>2</label>
    </ligand>
</feature>
<dbReference type="PDBsum" id="5ZES"/>
<reference evidence="5" key="3">
    <citation type="submission" date="2018-02" db="PDB data bank">
        <title>UDP Glucose alpha tetrahydrobiopterin glycosyltransferase from Synechococcus species PCC 7942 - BH2 complex form.</title>
        <authorList>
            <person name="Killivalavan A."/>
            <person name="Lee K.H."/>
        </authorList>
    </citation>
    <scope>X-RAY CRYSTALLOGRAPHY (2.39 ANGSTROMS) OF 2-355 IN COMPLEX WITH L-ERYTHRO-7,8-DIHYDROBIOPTERIN</scope>
</reference>
<dbReference type="PDBsum" id="5ZE7"/>
<feature type="binding site" evidence="7">
    <location>
        <position position="245"/>
    </location>
    <ligand>
        <name>UDP</name>
        <dbReference type="ChEBI" id="CHEBI:58223"/>
        <label>1</label>
    </ligand>
</feature>
<feature type="binding site" evidence="7">
    <location>
        <position position="66"/>
    </location>
    <ligand>
        <name>L-erythro-7,8-dihydrobiopterin</name>
        <dbReference type="ChEBI" id="CHEBI:43029"/>
        <label>1</label>
    </ligand>
</feature>
<feature type="binding site" evidence="7">
    <location>
        <position position="194"/>
    </location>
    <ligand>
        <name>UDP</name>
        <dbReference type="ChEBI" id="CHEBI:58223"/>
        <label>1</label>
    </ligand>
</feature>
<dbReference type="RefSeq" id="WP_011378239.1">
    <property type="nucleotide sequence ID" value="NC_007604.1"/>
</dbReference>
<keyword evidence="3" id="KW-1185">Reference proteome</keyword>
<sequence>MTAHRFLFVSTPVGPLGSGRGGGVELTLPNLAKALTQRGHQVSVLAPAGSVLPDLPLETVPGTWQSTAQSHGRATPAEIPAESVLARLWDRAHQQQADFDLILNFAYDWLPLYLTPFFKTPVAHLISMGSLSEVMDQAIATSLDRYPGSIAVHSLAQAATFPFGDRCLCIGNALDLAAYGFNPEPEPVLGWVGRIAPEKGLEDAIQAAQQAGLPLRVWGALTEPDYWQRLQQQFGDRAVSYQGFVSTDELQRGLGRCQGLLMTPKWVEAFGNVAIEALACGVPVIAYARGGPLEIIEQGKSGWLVEPDQQAALVNAIGQLSSLDRAYCRAQAEARFSLAAMGQRLEAWLLPLLSRARGF</sequence>
<gene>
    <name evidence="2" type="ordered locus">Synpcc7942_1918</name>
</gene>
<reference evidence="6" key="4">
    <citation type="submission" date="2018-02" db="PDB data bank">
        <title>UDP Glucose alpha tetrahydrobiopterin glycosyltransferase from Synechococcus species PCC 7942 - UDP complex.</title>
        <authorList>
            <person name="Killivalavan A."/>
            <person name="Lee K.H."/>
        </authorList>
    </citation>
    <scope>X-RAY CRYSTALLOGRAPHY (2.03 ANGSTROMS) OF 2-354 IN COMPLEX WITH UDP</scope>
</reference>
<feature type="binding site" evidence="7">
    <location>
        <position position="68"/>
    </location>
    <ligand>
        <name>L-erythro-7,8-dihydrobiopterin</name>
        <dbReference type="ChEBI" id="CHEBI:43029"/>
        <label>1</label>
    </ligand>
</feature>
<dbReference type="InterPro" id="IPR001296">
    <property type="entry name" value="Glyco_trans_1"/>
</dbReference>
<evidence type="ECO:0000313" key="2">
    <source>
        <dbReference type="EMBL" id="ABB57948.1"/>
    </source>
</evidence>
<dbReference type="InterPro" id="IPR050194">
    <property type="entry name" value="Glycosyltransferase_grp1"/>
</dbReference>
<evidence type="ECO:0000313" key="3">
    <source>
        <dbReference type="Proteomes" id="UP000889800"/>
    </source>
</evidence>
<dbReference type="BioCyc" id="SYNEL:SYNPCC7942_1918-MONOMER"/>
<keyword evidence="4 5" id="KW-0002">3D-structure</keyword>
<feature type="binding site" evidence="7">
    <location>
        <position position="107"/>
    </location>
    <ligand>
        <name>L-erythro-7,8-dihydrobiopterin</name>
        <dbReference type="ChEBI" id="CHEBI:43029"/>
        <label>1</label>
    </ligand>
</feature>
<dbReference type="PDB" id="5ZER">
    <property type="method" value="X-ray"/>
    <property type="resolution" value="2.39 A"/>
    <property type="chains" value="A/B=2-355"/>
</dbReference>
<keyword evidence="6 7" id="KW-0547">Nucleotide-binding</keyword>
<dbReference type="GeneID" id="72430791"/>
<dbReference type="PANTHER" id="PTHR45947">
    <property type="entry name" value="SULFOQUINOVOSYL TRANSFERASE SQD2"/>
    <property type="match status" value="1"/>
</dbReference>
<dbReference type="HOGENOM" id="CLU_042257_1_0_3"/>